<accession>A0ABQ2JI13</accession>
<feature type="transmembrane region" description="Helical" evidence="1">
    <location>
        <begin position="48"/>
        <end position="67"/>
    </location>
</feature>
<evidence type="ECO:0000313" key="3">
    <source>
        <dbReference type="Proteomes" id="UP000605099"/>
    </source>
</evidence>
<keyword evidence="3" id="KW-1185">Reference proteome</keyword>
<sequence length="226" mass="23882">MAHFSVGDIFGETFAIAERAWAAVLLYVVVSTGLNVFLELAFGETLGLWSSSLAGLVLGYALMGHVMKREGLPFAGMSVFLLVVYLVATLVSSIAIFIGTLLLVVPGLLLLARWSLVPTMIIGRGMGMLQAFSESWRATRSKQWTLVGFYVLLILAFVLLLALVGGGFAGVEIAAGDGEDVLATGSPAGVLVEAVGSFFGSLFACSNVALYVLLVERGHEEEAIFA</sequence>
<feature type="transmembrane region" description="Helical" evidence="1">
    <location>
        <begin position="79"/>
        <end position="105"/>
    </location>
</feature>
<organism evidence="2 3">
    <name type="scientific">Novosphingobium indicum</name>
    <dbReference type="NCBI Taxonomy" id="462949"/>
    <lineage>
        <taxon>Bacteria</taxon>
        <taxon>Pseudomonadati</taxon>
        <taxon>Pseudomonadota</taxon>
        <taxon>Alphaproteobacteria</taxon>
        <taxon>Sphingomonadales</taxon>
        <taxon>Sphingomonadaceae</taxon>
        <taxon>Novosphingobium</taxon>
    </lineage>
</organism>
<evidence type="ECO:0000313" key="2">
    <source>
        <dbReference type="EMBL" id="GGN47876.1"/>
    </source>
</evidence>
<comment type="caution">
    <text evidence="2">The sequence shown here is derived from an EMBL/GenBank/DDBJ whole genome shotgun (WGS) entry which is preliminary data.</text>
</comment>
<evidence type="ECO:0000256" key="1">
    <source>
        <dbReference type="SAM" id="Phobius"/>
    </source>
</evidence>
<keyword evidence="1" id="KW-0812">Transmembrane</keyword>
<evidence type="ECO:0008006" key="4">
    <source>
        <dbReference type="Google" id="ProtNLM"/>
    </source>
</evidence>
<gene>
    <name evidence="2" type="ORF">GCM10011349_16790</name>
</gene>
<keyword evidence="1" id="KW-0472">Membrane</keyword>
<proteinExistence type="predicted"/>
<reference evidence="3" key="1">
    <citation type="journal article" date="2019" name="Int. J. Syst. Evol. Microbiol.">
        <title>The Global Catalogue of Microorganisms (GCM) 10K type strain sequencing project: providing services to taxonomists for standard genome sequencing and annotation.</title>
        <authorList>
            <consortium name="The Broad Institute Genomics Platform"/>
            <consortium name="The Broad Institute Genome Sequencing Center for Infectious Disease"/>
            <person name="Wu L."/>
            <person name="Ma J."/>
        </authorList>
    </citation>
    <scope>NUCLEOTIDE SEQUENCE [LARGE SCALE GENOMIC DNA]</scope>
    <source>
        <strain evidence="3">CGMCC 1.6784</strain>
    </source>
</reference>
<dbReference type="Proteomes" id="UP000605099">
    <property type="component" value="Unassembled WGS sequence"/>
</dbReference>
<keyword evidence="1" id="KW-1133">Transmembrane helix</keyword>
<protein>
    <recommendedName>
        <fullName evidence="4">Glycerophosphoryl diester phosphodiesterase membrane domain-containing protein</fullName>
    </recommendedName>
</protein>
<feature type="transmembrane region" description="Helical" evidence="1">
    <location>
        <begin position="190"/>
        <end position="214"/>
    </location>
</feature>
<dbReference type="EMBL" id="BMLK01000007">
    <property type="protein sequence ID" value="GGN47876.1"/>
    <property type="molecule type" value="Genomic_DNA"/>
</dbReference>
<feature type="transmembrane region" description="Helical" evidence="1">
    <location>
        <begin position="144"/>
        <end position="170"/>
    </location>
</feature>
<name>A0ABQ2JI13_9SPHN</name>
<feature type="transmembrane region" description="Helical" evidence="1">
    <location>
        <begin position="20"/>
        <end position="42"/>
    </location>
</feature>